<dbReference type="PROSITE" id="PS50853">
    <property type="entry name" value="FN3"/>
    <property type="match status" value="6"/>
</dbReference>
<dbReference type="InterPro" id="IPR007110">
    <property type="entry name" value="Ig-like_dom"/>
</dbReference>
<reference evidence="6" key="1">
    <citation type="submission" date="2015-09" db="EMBL/GenBank/DDBJ databases">
        <authorList>
            <person name="Sai Rama Sridatta P."/>
        </authorList>
    </citation>
    <scope>NUCLEOTIDE SEQUENCE [LARGE SCALE GENOMIC DNA]</scope>
</reference>
<dbReference type="GO" id="GO:0030017">
    <property type="term" value="C:sarcomere"/>
    <property type="evidence" value="ECO:0007669"/>
    <property type="project" value="UniProtKB-ARBA"/>
</dbReference>
<dbReference type="PRINTS" id="PR00014">
    <property type="entry name" value="FNTYPEIII"/>
</dbReference>
<keyword evidence="6" id="KW-1185">Reference proteome</keyword>
<dbReference type="SMART" id="SM00408">
    <property type="entry name" value="IGc2"/>
    <property type="match status" value="3"/>
</dbReference>
<dbReference type="Gene3D" id="2.60.40.10">
    <property type="entry name" value="Immunoglobulins"/>
    <property type="match status" value="10"/>
</dbReference>
<dbReference type="Proteomes" id="UP000314980">
    <property type="component" value="Unassembled WGS sequence"/>
</dbReference>
<evidence type="ECO:0000259" key="4">
    <source>
        <dbReference type="PROSITE" id="PS50853"/>
    </source>
</evidence>
<evidence type="ECO:0008006" key="7">
    <source>
        <dbReference type="Google" id="ProtNLM"/>
    </source>
</evidence>
<dbReference type="AlphaFoldDB" id="A0A4W6C905"/>
<dbReference type="PANTHER" id="PTHR14340:SF13">
    <property type="entry name" value="TITIN"/>
    <property type="match status" value="1"/>
</dbReference>
<feature type="domain" description="Ig-like" evidence="3">
    <location>
        <begin position="243"/>
        <end position="322"/>
    </location>
</feature>
<evidence type="ECO:0000256" key="2">
    <source>
        <dbReference type="ARBA" id="ARBA00023319"/>
    </source>
</evidence>
<dbReference type="CDD" id="cd05748">
    <property type="entry name" value="Ig_Titin_like"/>
    <property type="match status" value="1"/>
</dbReference>
<dbReference type="SMART" id="SM00060">
    <property type="entry name" value="FN3"/>
    <property type="match status" value="7"/>
</dbReference>
<dbReference type="PROSITE" id="PS50835">
    <property type="entry name" value="IG_LIKE"/>
    <property type="match status" value="3"/>
</dbReference>
<protein>
    <recommendedName>
        <fullName evidence="7">Titin</fullName>
    </recommendedName>
</protein>
<evidence type="ECO:0000259" key="3">
    <source>
        <dbReference type="PROSITE" id="PS50835"/>
    </source>
</evidence>
<dbReference type="SUPFAM" id="SSF49265">
    <property type="entry name" value="Fibronectin type III"/>
    <property type="match status" value="6"/>
</dbReference>
<dbReference type="InterPro" id="IPR003961">
    <property type="entry name" value="FN3_dom"/>
</dbReference>
<dbReference type="GeneTree" id="ENSGT01150000286978"/>
<dbReference type="FunFam" id="2.60.40.10:FF:000002">
    <property type="entry name" value="Titin a"/>
    <property type="match status" value="2"/>
</dbReference>
<dbReference type="InterPro" id="IPR003598">
    <property type="entry name" value="Ig_sub2"/>
</dbReference>
<feature type="domain" description="Fibronectin type-III" evidence="4">
    <location>
        <begin position="143"/>
        <end position="239"/>
    </location>
</feature>
<dbReference type="PANTHER" id="PTHR14340">
    <property type="entry name" value="MICROFIBRIL-ASSOCIATED GLYCOPROTEIN 3"/>
    <property type="match status" value="1"/>
</dbReference>
<name>A0A4W6C905_LATCA</name>
<feature type="domain" description="Fibronectin type-III" evidence="4">
    <location>
        <begin position="620"/>
        <end position="716"/>
    </location>
</feature>
<evidence type="ECO:0000256" key="1">
    <source>
        <dbReference type="ARBA" id="ARBA00022737"/>
    </source>
</evidence>
<dbReference type="Pfam" id="PF00041">
    <property type="entry name" value="fn3"/>
    <property type="match status" value="6"/>
</dbReference>
<sequence length="1007" mass="110064">MFKAIRLTTGSEYQFRVKAKNRYGAGPPITSESVVAGYPFKVPGPPGTPSVVAFTKDSITIGWNEPVSDGGNEVIGYHVERKERSSIIWYRISKGLVKGNIFKSNGLEDGVAYEFRVLAENMAGIGKPSKASEAILALDPVDPPGRPVPIFVNKNVITIQWTKPEYDGGFKITGYTVEKRELPAGRWIRANFTNIIETTFTVSGLTQDASYEFRVMARNSAGAVSVPSEPSDPIICKDDIIEPRIMVDAIFKDVVLLKAGESFKLDADIAGQPTPSMVWTKNGKEVENTMKLEVRFTELTTTLTNKDSIRSDGGEFVLTATNVGGFAKHIFNVKVLDRPGPPVGPLKVSNVTADNCELTWAPPADDGGAKIEGYVVEKRESSRLVWTNATKDDVGHYLITLNNTAGETTADIGIVVLDKPGQPGGPVKVEKVTADSVTISWNPPDYDGGCTIKNYIVEKRDTSTTNWMVVSPNLARTKIKAGRLKTGSEYQFRITAENRYGKGPTLLSECIVAQYPYKLPGPPGTPSIAACTKDSMLVAWNEPVNDGGSSILGYHLERRERNSILWVKLNKSLITDQTFKTTALEPGMEYEYRVYAENIVGVGKVSKVSEGHIARDPCDPPGTPEATKITKDSVTIVWTKPEYDGGAKVTGYIVEKKELPEGRWQKANFTNIIETEYVATGLVQDNQYEFRVIARNAAGVFSVPSYSTGPITARDEIEPPRISIDPEYTQTIVVNAGDNFKIDADVHGKPLPSIHWMKGEQELGNTIHREIKNTPTKAYISVKEAKLSDGGQYTLLLRNPGGEKAVQINVVVLDKPGEPQGPVVITGITKDQCCLAWKPPLQDGGSKISHYTVERRETSRLVWTVTMEATVSNLNPGEEYLFRVTAINDKGKSDPKVLAGPVMTKDLVFEPDVRPAFSSYSVHVGKDLKIDIPIFGRPKPVVTWTKDGAPLKFTSRVNILNTPTLTTLSIKEAAGDDGGMYSINAANSAGKKDTTVEIIVLDKIIAQ</sequence>
<dbReference type="FunFam" id="2.60.40.10:FF:000011">
    <property type="entry name" value="Titin b"/>
    <property type="match status" value="2"/>
</dbReference>
<keyword evidence="2" id="KW-0393">Immunoglobulin domain</keyword>
<evidence type="ECO:0000313" key="6">
    <source>
        <dbReference type="Proteomes" id="UP000314980"/>
    </source>
</evidence>
<feature type="domain" description="Fibronectin type-III" evidence="4">
    <location>
        <begin position="522"/>
        <end position="616"/>
    </location>
</feature>
<evidence type="ECO:0000313" key="5">
    <source>
        <dbReference type="Ensembl" id="ENSLCAP00010006899.1"/>
    </source>
</evidence>
<feature type="domain" description="Fibronectin type-III" evidence="4">
    <location>
        <begin position="818"/>
        <end position="907"/>
    </location>
</feature>
<dbReference type="Pfam" id="PF07679">
    <property type="entry name" value="I-set"/>
    <property type="match status" value="3"/>
</dbReference>
<dbReference type="Ensembl" id="ENSLCAT00010007081.1">
    <property type="protein sequence ID" value="ENSLCAP00010006899.1"/>
    <property type="gene ID" value="ENSLCAG00010003381.1"/>
</dbReference>
<dbReference type="InterPro" id="IPR036116">
    <property type="entry name" value="FN3_sf"/>
</dbReference>
<dbReference type="InterPro" id="IPR013783">
    <property type="entry name" value="Ig-like_fold"/>
</dbReference>
<feature type="domain" description="Ig-like" evidence="3">
    <location>
        <begin position="911"/>
        <end position="999"/>
    </location>
</feature>
<accession>A0A4W6C905</accession>
<dbReference type="InterPro" id="IPR003599">
    <property type="entry name" value="Ig_sub"/>
</dbReference>
<feature type="domain" description="Fibronectin type-III" evidence="4">
    <location>
        <begin position="45"/>
        <end position="140"/>
    </location>
</feature>
<dbReference type="FunFam" id="2.60.40.10:FF:000031">
    <property type="entry name" value="Myosin-binding protein C, slow type"/>
    <property type="match status" value="1"/>
</dbReference>
<organism evidence="5 6">
    <name type="scientific">Lates calcarifer</name>
    <name type="common">Barramundi</name>
    <name type="synonym">Holocentrus calcarifer</name>
    <dbReference type="NCBI Taxonomy" id="8187"/>
    <lineage>
        <taxon>Eukaryota</taxon>
        <taxon>Metazoa</taxon>
        <taxon>Chordata</taxon>
        <taxon>Craniata</taxon>
        <taxon>Vertebrata</taxon>
        <taxon>Euteleostomi</taxon>
        <taxon>Actinopterygii</taxon>
        <taxon>Neopterygii</taxon>
        <taxon>Teleostei</taxon>
        <taxon>Neoteleostei</taxon>
        <taxon>Acanthomorphata</taxon>
        <taxon>Carangaria</taxon>
        <taxon>Carangaria incertae sedis</taxon>
        <taxon>Centropomidae</taxon>
        <taxon>Lates</taxon>
    </lineage>
</organism>
<dbReference type="FunFam" id="2.60.40.10:FF:000003">
    <property type="entry name" value="Titin isoform E"/>
    <property type="match status" value="1"/>
</dbReference>
<dbReference type="InterPro" id="IPR013098">
    <property type="entry name" value="Ig_I-set"/>
</dbReference>
<dbReference type="SMART" id="SM00409">
    <property type="entry name" value="IG"/>
    <property type="match status" value="3"/>
</dbReference>
<reference evidence="5" key="2">
    <citation type="submission" date="2025-08" db="UniProtKB">
        <authorList>
            <consortium name="Ensembl"/>
        </authorList>
    </citation>
    <scope>IDENTIFICATION</scope>
</reference>
<proteinExistence type="predicted"/>
<dbReference type="FunFam" id="2.60.40.10:FF:000034">
    <property type="entry name" value="Titin isoform A"/>
    <property type="match status" value="2"/>
</dbReference>
<keyword evidence="1" id="KW-0677">Repeat</keyword>
<dbReference type="InterPro" id="IPR036179">
    <property type="entry name" value="Ig-like_dom_sf"/>
</dbReference>
<feature type="domain" description="Ig-like" evidence="3">
    <location>
        <begin position="720"/>
        <end position="809"/>
    </location>
</feature>
<dbReference type="FunFam" id="2.60.40.10:FF:000056">
    <property type="entry name" value="twitchin isoform X4"/>
    <property type="match status" value="1"/>
</dbReference>
<feature type="domain" description="Fibronectin type-III" evidence="4">
    <location>
        <begin position="423"/>
        <end position="516"/>
    </location>
</feature>
<dbReference type="CDD" id="cd00063">
    <property type="entry name" value="FN3"/>
    <property type="match status" value="8"/>
</dbReference>
<dbReference type="SUPFAM" id="SSF48726">
    <property type="entry name" value="Immunoglobulin"/>
    <property type="match status" value="3"/>
</dbReference>
<reference evidence="5" key="3">
    <citation type="submission" date="2025-09" db="UniProtKB">
        <authorList>
            <consortium name="Ensembl"/>
        </authorList>
    </citation>
    <scope>IDENTIFICATION</scope>
</reference>